<keyword evidence="2" id="KW-1185">Reference proteome</keyword>
<proteinExistence type="predicted"/>
<name>A0A0M2HEL3_MICTR</name>
<protein>
    <submittedName>
        <fullName evidence="1">Uncharacterized protein</fullName>
    </submittedName>
</protein>
<sequence length="88" mass="9181">MYATELTIGDHAYLLRAGTDERGVLDELTAAVRAGGGVVELPAGAPNSPRSVLISPGVPVFIERIPIPDDPPTPDDDAGEDACAEWVL</sequence>
<evidence type="ECO:0000313" key="2">
    <source>
        <dbReference type="Proteomes" id="UP000034098"/>
    </source>
</evidence>
<dbReference type="OrthoDB" id="5080575at2"/>
<organism evidence="1 2">
    <name type="scientific">Microbacterium trichothecenolyticum</name>
    <name type="common">Aureobacterium trichothecenolyticum</name>
    <dbReference type="NCBI Taxonomy" id="69370"/>
    <lineage>
        <taxon>Bacteria</taxon>
        <taxon>Bacillati</taxon>
        <taxon>Actinomycetota</taxon>
        <taxon>Actinomycetes</taxon>
        <taxon>Micrococcales</taxon>
        <taxon>Microbacteriaceae</taxon>
        <taxon>Microbacterium</taxon>
    </lineage>
</organism>
<dbReference type="RefSeq" id="WP_045296586.1">
    <property type="nucleotide sequence ID" value="NZ_JYJA01000021.1"/>
</dbReference>
<dbReference type="Proteomes" id="UP000034098">
    <property type="component" value="Unassembled WGS sequence"/>
</dbReference>
<dbReference type="AlphaFoldDB" id="A0A0M2HEL3"/>
<comment type="caution">
    <text evidence="1">The sequence shown here is derived from an EMBL/GenBank/DDBJ whole genome shotgun (WGS) entry which is preliminary data.</text>
</comment>
<evidence type="ECO:0000313" key="1">
    <source>
        <dbReference type="EMBL" id="KJL45074.1"/>
    </source>
</evidence>
<accession>A0A0M2HEL3</accession>
<dbReference type="EMBL" id="JYJA01000021">
    <property type="protein sequence ID" value="KJL45074.1"/>
    <property type="molecule type" value="Genomic_DNA"/>
</dbReference>
<gene>
    <name evidence="1" type="ORF">RS82_00423</name>
</gene>
<reference evidence="1 2" key="1">
    <citation type="submission" date="2015-02" db="EMBL/GenBank/DDBJ databases">
        <title>Draft genome sequences of ten Microbacterium spp. with emphasis on heavy metal contaminated environments.</title>
        <authorList>
            <person name="Corretto E."/>
        </authorList>
    </citation>
    <scope>NUCLEOTIDE SEQUENCE [LARGE SCALE GENOMIC DNA]</scope>
    <source>
        <strain evidence="1 2">DSM 8608</strain>
    </source>
</reference>
<dbReference type="PATRIC" id="fig|69370.6.peg.445"/>